<proteinExistence type="predicted"/>
<evidence type="ECO:0000313" key="3">
    <source>
        <dbReference type="Proteomes" id="UP001151760"/>
    </source>
</evidence>
<feature type="compositionally biased region" description="Polar residues" evidence="1">
    <location>
        <begin position="18"/>
        <end position="27"/>
    </location>
</feature>
<dbReference type="Proteomes" id="UP001151760">
    <property type="component" value="Unassembled WGS sequence"/>
</dbReference>
<sequence length="91" mass="10003">MKKSSLFAASITTATIVTDSNISIQTSHQDDGESSKRNSSSEKKNCGDGFWMDGRDGDPCGCAQWLEFLWWTIGDDGADDSEKRKQPSAHE</sequence>
<feature type="region of interest" description="Disordered" evidence="1">
    <location>
        <begin position="18"/>
        <end position="50"/>
    </location>
</feature>
<feature type="compositionally biased region" description="Basic and acidic residues" evidence="1">
    <location>
        <begin position="28"/>
        <end position="46"/>
    </location>
</feature>
<protein>
    <submittedName>
        <fullName evidence="2">Uncharacterized protein</fullName>
    </submittedName>
</protein>
<keyword evidence="3" id="KW-1185">Reference proteome</keyword>
<reference evidence="2" key="2">
    <citation type="submission" date="2022-01" db="EMBL/GenBank/DDBJ databases">
        <authorList>
            <person name="Yamashiro T."/>
            <person name="Shiraishi A."/>
            <person name="Satake H."/>
            <person name="Nakayama K."/>
        </authorList>
    </citation>
    <scope>NUCLEOTIDE SEQUENCE</scope>
</reference>
<evidence type="ECO:0000256" key="1">
    <source>
        <dbReference type="SAM" id="MobiDB-lite"/>
    </source>
</evidence>
<evidence type="ECO:0000313" key="2">
    <source>
        <dbReference type="EMBL" id="GJT37962.1"/>
    </source>
</evidence>
<gene>
    <name evidence="2" type="ORF">Tco_0937827</name>
</gene>
<name>A0ABQ5DG31_9ASTR</name>
<accession>A0ABQ5DG31</accession>
<reference evidence="2" key="1">
    <citation type="journal article" date="2022" name="Int. J. Mol. Sci.">
        <title>Draft Genome of Tanacetum Coccineum: Genomic Comparison of Closely Related Tanacetum-Family Plants.</title>
        <authorList>
            <person name="Yamashiro T."/>
            <person name="Shiraishi A."/>
            <person name="Nakayama K."/>
            <person name="Satake H."/>
        </authorList>
    </citation>
    <scope>NUCLEOTIDE SEQUENCE</scope>
</reference>
<organism evidence="2 3">
    <name type="scientific">Tanacetum coccineum</name>
    <dbReference type="NCBI Taxonomy" id="301880"/>
    <lineage>
        <taxon>Eukaryota</taxon>
        <taxon>Viridiplantae</taxon>
        <taxon>Streptophyta</taxon>
        <taxon>Embryophyta</taxon>
        <taxon>Tracheophyta</taxon>
        <taxon>Spermatophyta</taxon>
        <taxon>Magnoliopsida</taxon>
        <taxon>eudicotyledons</taxon>
        <taxon>Gunneridae</taxon>
        <taxon>Pentapetalae</taxon>
        <taxon>asterids</taxon>
        <taxon>campanulids</taxon>
        <taxon>Asterales</taxon>
        <taxon>Asteraceae</taxon>
        <taxon>Asteroideae</taxon>
        <taxon>Anthemideae</taxon>
        <taxon>Anthemidinae</taxon>
        <taxon>Tanacetum</taxon>
    </lineage>
</organism>
<comment type="caution">
    <text evidence="2">The sequence shown here is derived from an EMBL/GenBank/DDBJ whole genome shotgun (WGS) entry which is preliminary data.</text>
</comment>
<dbReference type="EMBL" id="BQNB010015266">
    <property type="protein sequence ID" value="GJT37962.1"/>
    <property type="molecule type" value="Genomic_DNA"/>
</dbReference>